<evidence type="ECO:0000313" key="2">
    <source>
        <dbReference type="Proteomes" id="UP000288215"/>
    </source>
</evidence>
<sequence length="168" mass="17897">MTHEVEAKAKALGKAIARRGHVLITGGDGGLMRVVSEAAFKEGGMTVGIMAVEMEGIAGSHPWNNPYNRVVIRSGQSFTSRSSIVVRSSDAIILVAGGVGSLAEVAIAYNMKKPVVVLKGTGMIADRLVELFPDGFLDHRKMVRLHFEEDPEKAVDLAAELARLDGEG</sequence>
<evidence type="ECO:0000313" key="1">
    <source>
        <dbReference type="EMBL" id="RWX74074.1"/>
    </source>
</evidence>
<dbReference type="EMBL" id="RXGA01000001">
    <property type="protein sequence ID" value="RWX74074.1"/>
    <property type="molecule type" value="Genomic_DNA"/>
</dbReference>
<dbReference type="InterPro" id="IPR005268">
    <property type="entry name" value="CHP00725"/>
</dbReference>
<dbReference type="PANTHER" id="PTHR43393:SF3">
    <property type="entry name" value="LYSINE DECARBOXYLASE-LIKE PROTEIN"/>
    <property type="match status" value="1"/>
</dbReference>
<dbReference type="PANTHER" id="PTHR43393">
    <property type="entry name" value="CYTOKININ RIBOSIDE 5'-MONOPHOSPHATE PHOSPHORIBOHYDROLASE"/>
    <property type="match status" value="1"/>
</dbReference>
<gene>
    <name evidence="1" type="ORF">Metus_0099</name>
</gene>
<comment type="caution">
    <text evidence="1">The sequence shown here is derived from an EMBL/GenBank/DDBJ whole genome shotgun (WGS) entry which is preliminary data.</text>
</comment>
<protein>
    <recommendedName>
        <fullName evidence="3">TIGR00725 family protein</fullName>
    </recommendedName>
</protein>
<accession>A0A444L934</accession>
<dbReference type="SUPFAM" id="SSF102405">
    <property type="entry name" value="MCP/YpsA-like"/>
    <property type="match status" value="1"/>
</dbReference>
<reference evidence="1 2" key="1">
    <citation type="submission" date="2018-12" db="EMBL/GenBank/DDBJ databases">
        <title>The complete genome of the methanogenic archaea of the candidate phylum Verstraetearchaeota, obtained from the metagenome of underground thermal water.</title>
        <authorList>
            <person name="Kadnikov V.V."/>
            <person name="Mardanov A.V."/>
            <person name="Beletsky A.V."/>
            <person name="Karnachuk O.V."/>
            <person name="Ravin N.V."/>
        </authorList>
    </citation>
    <scope>NUCLEOTIDE SEQUENCE [LARGE SCALE GENOMIC DNA]</scope>
    <source>
        <strain evidence="1">Ch88</strain>
    </source>
</reference>
<name>A0A444L934_METS7</name>
<dbReference type="Pfam" id="PF18306">
    <property type="entry name" value="LDcluster4"/>
    <property type="match status" value="1"/>
</dbReference>
<dbReference type="Proteomes" id="UP000288215">
    <property type="component" value="Unassembled WGS sequence"/>
</dbReference>
<dbReference type="Gene3D" id="3.40.50.450">
    <property type="match status" value="1"/>
</dbReference>
<dbReference type="AlphaFoldDB" id="A0A444L934"/>
<evidence type="ECO:0008006" key="3">
    <source>
        <dbReference type="Google" id="ProtNLM"/>
    </source>
</evidence>
<proteinExistence type="predicted"/>
<organism evidence="1 2">
    <name type="scientific">Methanosuratincola subterraneus</name>
    <dbReference type="NCBI Taxonomy" id="2593994"/>
    <lineage>
        <taxon>Archaea</taxon>
        <taxon>Thermoproteota</taxon>
        <taxon>Methanosuratincolia</taxon>
        <taxon>Candidatus Methanomethylicales</taxon>
        <taxon>Candidatus Methanomethylicaceae</taxon>
        <taxon>Candidatus Methanosuratincola (ex Vanwonterghem et al. 2016)</taxon>
    </lineage>
</organism>
<dbReference type="InterPro" id="IPR052341">
    <property type="entry name" value="LOG_family_nucleotidases"/>
</dbReference>
<dbReference type="InterPro" id="IPR041164">
    <property type="entry name" value="LDcluster4"/>
</dbReference>
<dbReference type="GO" id="GO:0005829">
    <property type="term" value="C:cytosol"/>
    <property type="evidence" value="ECO:0007669"/>
    <property type="project" value="TreeGrafter"/>
</dbReference>
<dbReference type="NCBIfam" id="TIGR00725">
    <property type="entry name" value="TIGR00725 family protein"/>
    <property type="match status" value="1"/>
</dbReference>